<keyword evidence="12" id="KW-1185">Reference proteome</keyword>
<feature type="transmembrane region" description="Helical" evidence="9">
    <location>
        <begin position="676"/>
        <end position="697"/>
    </location>
</feature>
<dbReference type="GO" id="GO:0004497">
    <property type="term" value="F:monooxygenase activity"/>
    <property type="evidence" value="ECO:0007669"/>
    <property type="project" value="InterPro"/>
</dbReference>
<evidence type="ECO:0000313" key="11">
    <source>
        <dbReference type="EMBL" id="KAJ5115111.1"/>
    </source>
</evidence>
<comment type="caution">
    <text evidence="11">The sequence shown here is derived from an EMBL/GenBank/DDBJ whole genome shotgun (WGS) entry which is preliminary data.</text>
</comment>
<evidence type="ECO:0000256" key="6">
    <source>
        <dbReference type="ARBA" id="ARBA00022989"/>
    </source>
</evidence>
<dbReference type="PANTHER" id="PTHR47356">
    <property type="entry name" value="FAD-DEPENDENT MONOOXYGENASE ASQG-RELATED"/>
    <property type="match status" value="1"/>
</dbReference>
<keyword evidence="8 9" id="KW-0472">Membrane</keyword>
<dbReference type="Pfam" id="PF01494">
    <property type="entry name" value="FAD_binding_3"/>
    <property type="match status" value="1"/>
</dbReference>
<dbReference type="InterPro" id="IPR036188">
    <property type="entry name" value="FAD/NAD-bd_sf"/>
</dbReference>
<comment type="similarity">
    <text evidence="2">Belongs to the paxM FAD-dependent monooxygenase family.</text>
</comment>
<organism evidence="11 12">
    <name type="scientific">Penicillium alfredii</name>
    <dbReference type="NCBI Taxonomy" id="1506179"/>
    <lineage>
        <taxon>Eukaryota</taxon>
        <taxon>Fungi</taxon>
        <taxon>Dikarya</taxon>
        <taxon>Ascomycota</taxon>
        <taxon>Pezizomycotina</taxon>
        <taxon>Eurotiomycetes</taxon>
        <taxon>Eurotiomycetidae</taxon>
        <taxon>Eurotiales</taxon>
        <taxon>Aspergillaceae</taxon>
        <taxon>Penicillium</taxon>
    </lineage>
</organism>
<dbReference type="GO" id="GO:0016020">
    <property type="term" value="C:membrane"/>
    <property type="evidence" value="ECO:0007669"/>
    <property type="project" value="UniProtKB-SubCell"/>
</dbReference>
<dbReference type="OrthoDB" id="2431938at2759"/>
<evidence type="ECO:0000256" key="2">
    <source>
        <dbReference type="ARBA" id="ARBA00007992"/>
    </source>
</evidence>
<dbReference type="PANTHER" id="PTHR47356:SF2">
    <property type="entry name" value="FAD-BINDING DOMAIN-CONTAINING PROTEIN-RELATED"/>
    <property type="match status" value="1"/>
</dbReference>
<keyword evidence="7" id="KW-0560">Oxidoreductase</keyword>
<dbReference type="AlphaFoldDB" id="A0A9W9KRF4"/>
<evidence type="ECO:0000313" key="12">
    <source>
        <dbReference type="Proteomes" id="UP001141434"/>
    </source>
</evidence>
<name>A0A9W9KRF4_9EURO</name>
<evidence type="ECO:0000256" key="1">
    <source>
        <dbReference type="ARBA" id="ARBA00004370"/>
    </source>
</evidence>
<feature type="transmembrane region" description="Helical" evidence="9">
    <location>
        <begin position="634"/>
        <end position="656"/>
    </location>
</feature>
<reference evidence="11" key="1">
    <citation type="submission" date="2022-11" db="EMBL/GenBank/DDBJ databases">
        <authorList>
            <person name="Petersen C."/>
        </authorList>
    </citation>
    <scope>NUCLEOTIDE SEQUENCE</scope>
    <source>
        <strain evidence="11">IBT 34128</strain>
    </source>
</reference>
<evidence type="ECO:0000256" key="5">
    <source>
        <dbReference type="ARBA" id="ARBA00022827"/>
    </source>
</evidence>
<sequence length="755" mass="83791">MAPFKVIIVGGSVAGLTLANILEQYGIEYILFEKHATIAPQLGASIAILPHGSRILDQLGIYESVEPMTMPLNILQAVGPKGVPLGRIDLFGDSLEEILGYRMRFLDRQNLLQALFDNIQDKSKIHTSCQVFKIDDLNEGVKITLRDGSTFQGDILVGADGVHSRIRQEIWRIADSETLGHKQARMNQPIVCNYKAFFGICKRPQEIRETFGFKTFNQGRSYLCVTGPDDKMYYFGFFKTPDTNTLEEIPRYTADDANKLVAEYADDVIYNGVTLGHLQARSTNLAMVPVEEYVLEKCFYKRAILIGDAFHKINPLSGHGGNAAIESATLLANLLKTALLQGSPPDNNTIQHLFSKFQRHRRPRTKRLMEGTRQLQRLEVLDNPVLKFVHLNFTSKLSVEGLTPTHAEASCPGPSLQFLPLKARRGLVAFEKEVKVRSKRRPAATTRIWAVTMLLTALLRPMMSIYFPGPDSTGESSGALQAYIGMTTIAINGLWVVESHRWELLISPRSSAIPYVLASIAFGWELVLPIYFALHIYQSASRTFYYPFPRTIDSRVAKALPIGLLMAYTIPVLQAVTSLSQTEGQGTLVSTQRAFAFAHLSLPILLRVGKSVFKKYSVEPSVGVLLFGNQDLKYLSRFFTMGFLLTSTVHLVFVSQGLPSLLSDISDSKIVPSTEGVQVGCLTLTVVVWSLFVVWDLRRVKIIKGSLPMMMLGAAAGSVFLGPAAVLAALWGWREHAWAQSRIADKLEYQASQGS</sequence>
<evidence type="ECO:0000259" key="10">
    <source>
        <dbReference type="Pfam" id="PF01494"/>
    </source>
</evidence>
<gene>
    <name evidence="11" type="ORF">NUU61_000870</name>
</gene>
<dbReference type="InterPro" id="IPR050562">
    <property type="entry name" value="FAD_mOase_fung"/>
</dbReference>
<dbReference type="Proteomes" id="UP001141434">
    <property type="component" value="Unassembled WGS sequence"/>
</dbReference>
<feature type="transmembrane region" description="Helical" evidence="9">
    <location>
        <begin position="512"/>
        <end position="534"/>
    </location>
</feature>
<protein>
    <recommendedName>
        <fullName evidence="10">FAD-binding domain-containing protein</fullName>
    </recommendedName>
</protein>
<dbReference type="GO" id="GO:0071949">
    <property type="term" value="F:FAD binding"/>
    <property type="evidence" value="ECO:0007669"/>
    <property type="project" value="InterPro"/>
</dbReference>
<keyword evidence="3" id="KW-0285">Flavoprotein</keyword>
<dbReference type="GeneID" id="81390621"/>
<feature type="domain" description="FAD-binding" evidence="10">
    <location>
        <begin position="5"/>
        <end position="368"/>
    </location>
</feature>
<evidence type="ECO:0000256" key="7">
    <source>
        <dbReference type="ARBA" id="ARBA00023002"/>
    </source>
</evidence>
<dbReference type="SUPFAM" id="SSF51905">
    <property type="entry name" value="FAD/NAD(P)-binding domain"/>
    <property type="match status" value="1"/>
</dbReference>
<dbReference type="RefSeq" id="XP_056516303.1">
    <property type="nucleotide sequence ID" value="XM_056651453.1"/>
</dbReference>
<dbReference type="InterPro" id="IPR002938">
    <property type="entry name" value="FAD-bd"/>
</dbReference>
<keyword evidence="6 9" id="KW-1133">Transmembrane helix</keyword>
<evidence type="ECO:0000256" key="9">
    <source>
        <dbReference type="SAM" id="Phobius"/>
    </source>
</evidence>
<evidence type="ECO:0000256" key="4">
    <source>
        <dbReference type="ARBA" id="ARBA00022692"/>
    </source>
</evidence>
<dbReference type="Gene3D" id="3.50.50.60">
    <property type="entry name" value="FAD/NAD(P)-binding domain"/>
    <property type="match status" value="1"/>
</dbReference>
<evidence type="ECO:0000256" key="3">
    <source>
        <dbReference type="ARBA" id="ARBA00022630"/>
    </source>
</evidence>
<keyword evidence="4 9" id="KW-0812">Transmembrane</keyword>
<feature type="transmembrane region" description="Helical" evidence="9">
    <location>
        <begin position="709"/>
        <end position="733"/>
    </location>
</feature>
<reference evidence="11" key="2">
    <citation type="journal article" date="2023" name="IMA Fungus">
        <title>Comparative genomic study of the Penicillium genus elucidates a diverse pangenome and 15 lateral gene transfer events.</title>
        <authorList>
            <person name="Petersen C."/>
            <person name="Sorensen T."/>
            <person name="Nielsen M.R."/>
            <person name="Sondergaard T.E."/>
            <person name="Sorensen J.L."/>
            <person name="Fitzpatrick D.A."/>
            <person name="Frisvad J.C."/>
            <person name="Nielsen K.L."/>
        </authorList>
    </citation>
    <scope>NUCLEOTIDE SEQUENCE</scope>
    <source>
        <strain evidence="11">IBT 34128</strain>
    </source>
</reference>
<dbReference type="PRINTS" id="PR00420">
    <property type="entry name" value="RNGMNOXGNASE"/>
</dbReference>
<comment type="subcellular location">
    <subcellularLocation>
        <location evidence="1">Membrane</location>
    </subcellularLocation>
</comment>
<proteinExistence type="inferred from homology"/>
<dbReference type="EMBL" id="JAPMSZ010000001">
    <property type="protein sequence ID" value="KAJ5115111.1"/>
    <property type="molecule type" value="Genomic_DNA"/>
</dbReference>
<accession>A0A9W9KRF4</accession>
<keyword evidence="5" id="KW-0274">FAD</keyword>
<evidence type="ECO:0000256" key="8">
    <source>
        <dbReference type="ARBA" id="ARBA00023136"/>
    </source>
</evidence>